<proteinExistence type="predicted"/>
<evidence type="ECO:0000259" key="2">
    <source>
        <dbReference type="Pfam" id="PF02954"/>
    </source>
</evidence>
<organism evidence="3 4">
    <name type="scientific">Rhizobium rhizoryzae</name>
    <dbReference type="NCBI Taxonomy" id="451876"/>
    <lineage>
        <taxon>Bacteria</taxon>
        <taxon>Pseudomonadati</taxon>
        <taxon>Pseudomonadota</taxon>
        <taxon>Alphaproteobacteria</taxon>
        <taxon>Hyphomicrobiales</taxon>
        <taxon>Rhizobiaceae</taxon>
        <taxon>Rhizobium/Agrobacterium group</taxon>
        <taxon>Rhizobium</taxon>
    </lineage>
</organism>
<evidence type="ECO:0000259" key="1">
    <source>
        <dbReference type="Pfam" id="PF01590"/>
    </source>
</evidence>
<dbReference type="AlphaFoldDB" id="A0A7W6LD12"/>
<dbReference type="SUPFAM" id="SSF46689">
    <property type="entry name" value="Homeodomain-like"/>
    <property type="match status" value="1"/>
</dbReference>
<keyword evidence="4" id="KW-1185">Reference proteome</keyword>
<evidence type="ECO:0000313" key="4">
    <source>
        <dbReference type="Proteomes" id="UP000519897"/>
    </source>
</evidence>
<reference evidence="3 4" key="1">
    <citation type="submission" date="2020-08" db="EMBL/GenBank/DDBJ databases">
        <title>Genomic Encyclopedia of Type Strains, Phase IV (KMG-IV): sequencing the most valuable type-strain genomes for metagenomic binning, comparative biology and taxonomic classification.</title>
        <authorList>
            <person name="Goeker M."/>
        </authorList>
    </citation>
    <scope>NUCLEOTIDE SEQUENCE [LARGE SCALE GENOMIC DNA]</scope>
    <source>
        <strain evidence="3 4">DSM 29514</strain>
    </source>
</reference>
<dbReference type="InterPro" id="IPR003018">
    <property type="entry name" value="GAF"/>
</dbReference>
<gene>
    <name evidence="3" type="ORF">GGQ72_000629</name>
</gene>
<dbReference type="InterPro" id="IPR009057">
    <property type="entry name" value="Homeodomain-like_sf"/>
</dbReference>
<sequence>MRHTVAHADQVYASAQSTAAGSTVVASWRRCMTMHKLAPEQARLPDRLTEVEFRRARDRASPLVESSTDEIDRLFQTVGKAGCCLLLTDQDGVALERRGTRGDDKDFHQLGLWTGSIWSEASVGTNGIGTALAEERSVAIIRDQHFLSSNIALSCTTSPIRDHLGRLCGALDVSTCREDMDAITLNILQQTVRDSAIRIELNLFRRAYAGARFILVPTETGANSALLAVDRNDLVLGATRSARAALRLTDERICAGVPAADLLQDGTGPDNEDLQQAERAALKRALLRASGNVSQAAISLGMSRATLHRKMKKLNLN</sequence>
<dbReference type="Pfam" id="PF02954">
    <property type="entry name" value="HTH_8"/>
    <property type="match status" value="1"/>
</dbReference>
<dbReference type="InterPro" id="IPR029016">
    <property type="entry name" value="GAF-like_dom_sf"/>
</dbReference>
<name>A0A7W6LD12_9HYPH</name>
<feature type="domain" description="DNA binding HTH" evidence="2">
    <location>
        <begin position="275"/>
        <end position="314"/>
    </location>
</feature>
<dbReference type="InterPro" id="IPR002197">
    <property type="entry name" value="HTH_Fis"/>
</dbReference>
<dbReference type="GO" id="GO:0043565">
    <property type="term" value="F:sequence-specific DNA binding"/>
    <property type="evidence" value="ECO:0007669"/>
    <property type="project" value="InterPro"/>
</dbReference>
<comment type="caution">
    <text evidence="3">The sequence shown here is derived from an EMBL/GenBank/DDBJ whole genome shotgun (WGS) entry which is preliminary data.</text>
</comment>
<dbReference type="PRINTS" id="PR01590">
    <property type="entry name" value="HTHFIS"/>
</dbReference>
<dbReference type="EMBL" id="JACIEC010000001">
    <property type="protein sequence ID" value="MBB4142130.1"/>
    <property type="molecule type" value="Genomic_DNA"/>
</dbReference>
<protein>
    <submittedName>
        <fullName evidence="3">Transcriptional regulator of acetoin/glycerol metabolism</fullName>
    </submittedName>
</protein>
<evidence type="ECO:0000313" key="3">
    <source>
        <dbReference type="EMBL" id="MBB4142130.1"/>
    </source>
</evidence>
<dbReference type="SUPFAM" id="SSF55781">
    <property type="entry name" value="GAF domain-like"/>
    <property type="match status" value="1"/>
</dbReference>
<dbReference type="Proteomes" id="UP000519897">
    <property type="component" value="Unassembled WGS sequence"/>
</dbReference>
<accession>A0A7W6LD12</accession>
<dbReference type="RefSeq" id="WP_165135902.1">
    <property type="nucleotide sequence ID" value="NZ_CP049250.1"/>
</dbReference>
<feature type="domain" description="GAF" evidence="1">
    <location>
        <begin position="71"/>
        <end position="198"/>
    </location>
</feature>
<dbReference type="Pfam" id="PF01590">
    <property type="entry name" value="GAF"/>
    <property type="match status" value="1"/>
</dbReference>
<dbReference type="Gene3D" id="3.30.450.40">
    <property type="match status" value="1"/>
</dbReference>
<dbReference type="Gene3D" id="1.10.10.60">
    <property type="entry name" value="Homeodomain-like"/>
    <property type="match status" value="1"/>
</dbReference>